<keyword evidence="1" id="KW-0472">Membrane</keyword>
<evidence type="ECO:0000256" key="1">
    <source>
        <dbReference type="SAM" id="Phobius"/>
    </source>
</evidence>
<organism evidence="3 4">
    <name type="scientific">Thermophagus xiamenensis</name>
    <dbReference type="NCBI Taxonomy" id="385682"/>
    <lineage>
        <taxon>Bacteria</taxon>
        <taxon>Pseudomonadati</taxon>
        <taxon>Bacteroidota</taxon>
        <taxon>Bacteroidia</taxon>
        <taxon>Marinilabiliales</taxon>
        <taxon>Marinilabiliaceae</taxon>
        <taxon>Thermophagus</taxon>
    </lineage>
</organism>
<evidence type="ECO:0000313" key="4">
    <source>
        <dbReference type="Proteomes" id="UP000181976"/>
    </source>
</evidence>
<evidence type="ECO:0000313" key="3">
    <source>
        <dbReference type="EMBL" id="SFF04299.1"/>
    </source>
</evidence>
<dbReference type="InParanoid" id="A0A1I2FHE5"/>
<feature type="transmembrane region" description="Helical" evidence="1">
    <location>
        <begin position="40"/>
        <end position="57"/>
    </location>
</feature>
<sequence>MINSYFIFGLGFLAQGLFSARLLVQWLLSEKAKKVVSPDIFWQLSIVASFLLLLYGILRKDIVLMGGQVVSYFIYIRNLHLNRNWNTMYPLFRWLIIGAPILAFVLLIFNDSGYSLEDIVDNPDISLQLYTVGTIGQIIFTFRFVYQIIYSEKKQQSILPPMFWIISITGALIIAGYAIERRDPVIIIGQLSGLLIYSRNLFLYYRSNMREKKEINK</sequence>
<feature type="transmembrane region" description="Helical" evidence="1">
    <location>
        <begin position="6"/>
        <end position="28"/>
    </location>
</feature>
<feature type="transmembrane region" description="Helical" evidence="1">
    <location>
        <begin position="129"/>
        <end position="146"/>
    </location>
</feature>
<dbReference type="STRING" id="385682.SAMN05444380_12915"/>
<dbReference type="Pfam" id="PF07578">
    <property type="entry name" value="LAB_N"/>
    <property type="match status" value="2"/>
</dbReference>
<dbReference type="RefSeq" id="WP_010527641.1">
    <property type="nucleotide sequence ID" value="NZ_AFSL01000057.1"/>
</dbReference>
<dbReference type="Gene3D" id="1.20.1280.290">
    <property type="match status" value="1"/>
</dbReference>
<keyword evidence="4" id="KW-1185">Reference proteome</keyword>
<feature type="transmembrane region" description="Helical" evidence="1">
    <location>
        <begin position="91"/>
        <end position="109"/>
    </location>
</feature>
<keyword evidence="1" id="KW-0812">Transmembrane</keyword>
<dbReference type="Proteomes" id="UP000181976">
    <property type="component" value="Unassembled WGS sequence"/>
</dbReference>
<evidence type="ECO:0000259" key="2">
    <source>
        <dbReference type="SMART" id="SM01259"/>
    </source>
</evidence>
<feature type="domain" description="Lipid A biosynthesis N-terminal" evidence="2">
    <location>
        <begin position="10"/>
        <end position="81"/>
    </location>
</feature>
<feature type="transmembrane region" description="Helical" evidence="1">
    <location>
        <begin position="158"/>
        <end position="179"/>
    </location>
</feature>
<keyword evidence="1" id="KW-1133">Transmembrane helix</keyword>
<reference evidence="3 4" key="1">
    <citation type="submission" date="2016-10" db="EMBL/GenBank/DDBJ databases">
        <authorList>
            <person name="de Groot N.N."/>
        </authorList>
    </citation>
    <scope>NUCLEOTIDE SEQUENCE [LARGE SCALE GENOMIC DNA]</scope>
    <source>
        <strain evidence="3 4">DSM 19012</strain>
    </source>
</reference>
<dbReference type="SMART" id="SM01259">
    <property type="entry name" value="LAB_N"/>
    <property type="match status" value="2"/>
</dbReference>
<dbReference type="EMBL" id="FONA01000029">
    <property type="protein sequence ID" value="SFF04299.1"/>
    <property type="molecule type" value="Genomic_DNA"/>
</dbReference>
<accession>A0A1I2FHE5</accession>
<feature type="domain" description="Lipid A biosynthesis N-terminal" evidence="2">
    <location>
        <begin position="132"/>
        <end position="203"/>
    </location>
</feature>
<dbReference type="eggNOG" id="COG3952">
    <property type="taxonomic scope" value="Bacteria"/>
</dbReference>
<dbReference type="OrthoDB" id="9793186at2"/>
<name>A0A1I2FHE5_9BACT</name>
<dbReference type="GO" id="GO:0008915">
    <property type="term" value="F:lipid-A-disaccharide synthase activity"/>
    <property type="evidence" value="ECO:0007669"/>
    <property type="project" value="InterPro"/>
</dbReference>
<dbReference type="GO" id="GO:0016020">
    <property type="term" value="C:membrane"/>
    <property type="evidence" value="ECO:0007669"/>
    <property type="project" value="GOC"/>
</dbReference>
<proteinExistence type="predicted"/>
<dbReference type="AlphaFoldDB" id="A0A1I2FHE5"/>
<gene>
    <name evidence="3" type="ORF">SAMN05444380_12915</name>
</gene>
<feature type="transmembrane region" description="Helical" evidence="1">
    <location>
        <begin position="185"/>
        <end position="205"/>
    </location>
</feature>
<protein>
    <submittedName>
        <fullName evidence="3">Uncharacterized N-terminal domain of lipid-A-disaccharide synthase</fullName>
    </submittedName>
</protein>
<dbReference type="GO" id="GO:0009245">
    <property type="term" value="P:lipid A biosynthetic process"/>
    <property type="evidence" value="ECO:0007669"/>
    <property type="project" value="InterPro"/>
</dbReference>
<dbReference type="InterPro" id="IPR011499">
    <property type="entry name" value="Lipid_A_biosynth_N"/>
</dbReference>